<protein>
    <submittedName>
        <fullName evidence="3">Big_5 domain-containing protein</fullName>
    </submittedName>
</protein>
<evidence type="ECO:0000256" key="2">
    <source>
        <dbReference type="SAM" id="Phobius"/>
    </source>
</evidence>
<keyword evidence="2" id="KW-0812">Transmembrane</keyword>
<dbReference type="EMBL" id="CAXAMM010004558">
    <property type="protein sequence ID" value="CAK9004006.1"/>
    <property type="molecule type" value="Genomic_DNA"/>
</dbReference>
<evidence type="ECO:0000313" key="4">
    <source>
        <dbReference type="Proteomes" id="UP001642464"/>
    </source>
</evidence>
<organism evidence="3 4">
    <name type="scientific">Durusdinium trenchii</name>
    <dbReference type="NCBI Taxonomy" id="1381693"/>
    <lineage>
        <taxon>Eukaryota</taxon>
        <taxon>Sar</taxon>
        <taxon>Alveolata</taxon>
        <taxon>Dinophyceae</taxon>
        <taxon>Suessiales</taxon>
        <taxon>Symbiodiniaceae</taxon>
        <taxon>Durusdinium</taxon>
    </lineage>
</organism>
<keyword evidence="2" id="KW-0472">Membrane</keyword>
<feature type="compositionally biased region" description="Polar residues" evidence="1">
    <location>
        <begin position="1352"/>
        <end position="1376"/>
    </location>
</feature>
<keyword evidence="2" id="KW-1133">Transmembrane helix</keyword>
<evidence type="ECO:0000256" key="1">
    <source>
        <dbReference type="SAM" id="MobiDB-lite"/>
    </source>
</evidence>
<feature type="transmembrane region" description="Helical" evidence="2">
    <location>
        <begin position="1212"/>
        <end position="1233"/>
    </location>
</feature>
<name>A0ABP0IN47_9DINO</name>
<evidence type="ECO:0000313" key="3">
    <source>
        <dbReference type="EMBL" id="CAK9004006.1"/>
    </source>
</evidence>
<accession>A0ABP0IN47</accession>
<dbReference type="Proteomes" id="UP001642464">
    <property type="component" value="Unassembled WGS sequence"/>
</dbReference>
<sequence length="1423" mass="157681">MWRFSLWAGASAELTYPSFVSCEGPGFAPVWQNFRHLRQEALRVGLSSEALVELQAKASYIIDQWGEQSVEFVTGWHKEFFQLRDSNRVVKTPDCWKNQSCQLPLHTLWLLPLPDSLHGGFCLHGYVAALSCLLHHLKGRITGANAQALTARMQNALGPERSLELLLESSPWNLSSIQLGLEPPPRHLPTIDLTPWAWQPQPAARSTRMPSRVQEAFESFKPASLAFVGHHAGMSLEPAMAMAAVLAELAEEERLQVSFFGQHYACEIIHRCDQDALQEVFRRWMFQPELREDLGRRTATPVVWPELQNAVQQEPQLLQADVWVCTGIWPLCWMLQKISQQPVLHYMVNWIVGEHTPQEWHVSLMTEAARIGAESMAAGEKHHFCTTAWARLSIDISYLVGLKVPHVATLGWHTSLHAGPGLQWRAGPLAARKTAFVPRNVLTRRVQGQLFAAMLGHFNQLPWVQSAGIEVEVWQGGFESINRDAGDPWRGQAHGRIWWSDAVEYMAAVYLAGDITLLTFNELYAMQVPTLVPEIGWQARIMADMCNTGIGWFFKHSPLYNLPEGEENFAFTPWGCDSLDRLRYWLQTADAWRYPHVVHVTSFVDLYQHLLRWANDPTEPQRRSEAMAKFHLDLSIRSLAYFRSLLAAKLPLPVVEAPTSKGVVAALQVSALHTLRRSLKLRPARPLGTPRTLLELGEEEKGAGPAYNFAYFIQSFYQERSVEELATGTISIRGPFDDTVLQTLGLRQNGMNWFDEVTEVLVLGLQVLALGRILQTTIEQTLKAFCAQRASAAFNPDYRCEDFFPEATRFPPAADQSTTLPPDNVVTTTRDVAVSDGDICSWMRDPCICATVIVCAWLPDGEGIGRCVKVAAPPSQSQRCESCAALPECPSDPVRECPLALSICACSLLSAGCNWTVEGGLCFAPASGPTGVPCSLCPFASESCPMPRITRISPYFGADMGWNSNYDINLTFDQPVRYPHPTDAVQGEMLLGCRLEDGQFLPPLAPTNRRASFVIQFPASKRVMLSDRVVQLSLGSEEFWSGYECMLNITRGAMVAIQDSVPCLETMKHVVFIRDNVAPSPVQFVPRTSELNVALDLSVATVTLTEPWFLMAQEAELWKLDVNAGPNEYTLVRKLPLQMSESGNLVEQLLIRFGTTPLDPDTVFSIRVPPGALIDRSNNPFAGIEVTDWSFRTAVAVGVVGGEEEEGLSASAITGIVVGALALVGIILLCFCIQRYKIMAQFDRRVKPMEGTSTPKASQVSALQNDSELLPSNEKYWEKALVRTKELPGSSDNVVDALEDLPLTLPGEVKSNRRPSNATGSASISNQRRPSNASAGHPSNQRRPSNAPAGLPTNQRRPSNASADHPSNQRRPSNASAGGRRPSSLVEPSNQRHGSKHSAGGGSRSLGIQPDGRSWEKKFRHHM</sequence>
<feature type="compositionally biased region" description="Polar residues" evidence="1">
    <location>
        <begin position="1314"/>
        <end position="1344"/>
    </location>
</feature>
<feature type="region of interest" description="Disordered" evidence="1">
    <location>
        <begin position="1306"/>
        <end position="1423"/>
    </location>
</feature>
<reference evidence="3 4" key="1">
    <citation type="submission" date="2024-02" db="EMBL/GenBank/DDBJ databases">
        <authorList>
            <person name="Chen Y."/>
            <person name="Shah S."/>
            <person name="Dougan E. K."/>
            <person name="Thang M."/>
            <person name="Chan C."/>
        </authorList>
    </citation>
    <scope>NUCLEOTIDE SEQUENCE [LARGE SCALE GENOMIC DNA]</scope>
</reference>
<proteinExistence type="predicted"/>
<comment type="caution">
    <text evidence="3">The sequence shown here is derived from an EMBL/GenBank/DDBJ whole genome shotgun (WGS) entry which is preliminary data.</text>
</comment>
<gene>
    <name evidence="3" type="ORF">SCF082_LOCUS7999</name>
</gene>
<keyword evidence="4" id="KW-1185">Reference proteome</keyword>